<evidence type="ECO:0000256" key="1">
    <source>
        <dbReference type="SAM" id="Phobius"/>
    </source>
</evidence>
<keyword evidence="1" id="KW-1133">Transmembrane helix</keyword>
<dbReference type="PIRSF" id="PIRSF033101">
    <property type="entry name" value="UCP033101"/>
    <property type="match status" value="1"/>
</dbReference>
<dbReference type="Proteomes" id="UP000663090">
    <property type="component" value="Chromosome"/>
</dbReference>
<feature type="transmembrane region" description="Helical" evidence="1">
    <location>
        <begin position="186"/>
        <end position="204"/>
    </location>
</feature>
<keyword evidence="1" id="KW-0472">Membrane</keyword>
<sequence length="279" mass="30185">MFKGVDAAVVAMSLVAAVFEVLMPLALALWARRRLGVAWKVVGWGALTFALSQLLTRLPMVQVLGLVLTPALKDSQVLETLWLLFLCLTAGLFEETARLWVFGRPLKDFRRWRDAVGLGVGHGGLESALLVAGMTVMGLFAMATLAHMDPATLSLPPDKLDAVVKAKQSFAELRWWSPLLGAYERVGALVAQIALSLLVLQRYVRGSLRWYWLAVAAHFVFNLAAVLVAKQWGAVASEGVVTGFALVGLAVILRLRREEAARQDSGQAQSPDVPSGVAS</sequence>
<proteinExistence type="predicted"/>
<feature type="transmembrane region" description="Helical" evidence="1">
    <location>
        <begin position="235"/>
        <end position="255"/>
    </location>
</feature>
<feature type="transmembrane region" description="Helical" evidence="1">
    <location>
        <begin position="211"/>
        <end position="229"/>
    </location>
</feature>
<feature type="transmembrane region" description="Helical" evidence="1">
    <location>
        <begin position="6"/>
        <end position="29"/>
    </location>
</feature>
<keyword evidence="1" id="KW-0812">Transmembrane</keyword>
<keyword evidence="2" id="KW-0378">Hydrolase</keyword>
<keyword evidence="3" id="KW-1185">Reference proteome</keyword>
<dbReference type="InterPro" id="IPR011397">
    <property type="entry name" value="YhfC"/>
</dbReference>
<accession>A0ABX7N6X6</accession>
<feature type="transmembrane region" description="Helical" evidence="1">
    <location>
        <begin position="128"/>
        <end position="148"/>
    </location>
</feature>
<keyword evidence="2" id="KW-0645">Protease</keyword>
<organism evidence="2 3">
    <name type="scientific">Myxococcus landrumensis</name>
    <dbReference type="NCBI Taxonomy" id="2813577"/>
    <lineage>
        <taxon>Bacteria</taxon>
        <taxon>Pseudomonadati</taxon>
        <taxon>Myxococcota</taxon>
        <taxon>Myxococcia</taxon>
        <taxon>Myxococcales</taxon>
        <taxon>Cystobacterineae</taxon>
        <taxon>Myxococcaceae</taxon>
        <taxon>Myxococcus</taxon>
    </lineage>
</organism>
<keyword evidence="2" id="KW-0482">Metalloprotease</keyword>
<evidence type="ECO:0000313" key="2">
    <source>
        <dbReference type="EMBL" id="QSQ13294.1"/>
    </source>
</evidence>
<dbReference type="RefSeq" id="WP_206714993.1">
    <property type="nucleotide sequence ID" value="NZ_CP071091.1"/>
</dbReference>
<reference evidence="2 3" key="1">
    <citation type="submission" date="2021-02" db="EMBL/GenBank/DDBJ databases">
        <title>De Novo genome assembly of isolated myxobacteria.</title>
        <authorList>
            <person name="Stevens D.C."/>
        </authorList>
    </citation>
    <scope>NUCLEOTIDE SEQUENCE [LARGE SCALE GENOMIC DNA]</scope>
    <source>
        <strain evidence="2 3">SCHIC003</strain>
    </source>
</reference>
<protein>
    <submittedName>
        <fullName evidence="2">YhfC family intramembrane metalloprotease</fullName>
    </submittedName>
</protein>
<feature type="transmembrane region" description="Helical" evidence="1">
    <location>
        <begin position="41"/>
        <end position="60"/>
    </location>
</feature>
<gene>
    <name evidence="2" type="ORF">JY572_33940</name>
</gene>
<evidence type="ECO:0000313" key="3">
    <source>
        <dbReference type="Proteomes" id="UP000663090"/>
    </source>
</evidence>
<dbReference type="GO" id="GO:0008237">
    <property type="term" value="F:metallopeptidase activity"/>
    <property type="evidence" value="ECO:0007669"/>
    <property type="project" value="UniProtKB-KW"/>
</dbReference>
<dbReference type="EMBL" id="CP071091">
    <property type="protein sequence ID" value="QSQ13294.1"/>
    <property type="molecule type" value="Genomic_DNA"/>
</dbReference>
<feature type="transmembrane region" description="Helical" evidence="1">
    <location>
        <begin position="80"/>
        <end position="101"/>
    </location>
</feature>
<dbReference type="Pfam" id="PF10086">
    <property type="entry name" value="YhfC"/>
    <property type="match status" value="1"/>
</dbReference>
<name>A0ABX7N6X6_9BACT</name>